<proteinExistence type="inferred from homology"/>
<comment type="similarity">
    <text evidence="2">Belongs to the REXO1/REXO3 family.</text>
</comment>
<evidence type="ECO:0000256" key="1">
    <source>
        <dbReference type="ARBA" id="ARBA00004123"/>
    </source>
</evidence>
<evidence type="ECO:0000256" key="6">
    <source>
        <dbReference type="ARBA" id="ARBA00023242"/>
    </source>
</evidence>
<evidence type="ECO:0000259" key="7">
    <source>
        <dbReference type="SMART" id="SM00479"/>
    </source>
</evidence>
<evidence type="ECO:0000313" key="8">
    <source>
        <dbReference type="EMBL" id="KAK4004586.1"/>
    </source>
</evidence>
<dbReference type="InterPro" id="IPR036397">
    <property type="entry name" value="RNaseH_sf"/>
</dbReference>
<evidence type="ECO:0000256" key="3">
    <source>
        <dbReference type="ARBA" id="ARBA00022722"/>
    </source>
</evidence>
<dbReference type="PANTHER" id="PTHR12801:SF115">
    <property type="entry name" value="FI18136P1-RELATED"/>
    <property type="match status" value="1"/>
</dbReference>
<dbReference type="SMART" id="SM00479">
    <property type="entry name" value="EXOIII"/>
    <property type="match status" value="2"/>
</dbReference>
<dbReference type="Gene3D" id="3.30.420.10">
    <property type="entry name" value="Ribonuclease H-like superfamily/Ribonuclease H"/>
    <property type="match status" value="2"/>
</dbReference>
<feature type="domain" description="Exonuclease" evidence="7">
    <location>
        <begin position="143"/>
        <end position="302"/>
    </location>
</feature>
<dbReference type="SUPFAM" id="SSF53098">
    <property type="entry name" value="Ribonuclease H-like"/>
    <property type="match status" value="2"/>
</dbReference>
<dbReference type="EMBL" id="JAOYFB010000001">
    <property type="protein sequence ID" value="KAK4004586.1"/>
    <property type="molecule type" value="Genomic_DNA"/>
</dbReference>
<dbReference type="InterPro" id="IPR012337">
    <property type="entry name" value="RNaseH-like_sf"/>
</dbReference>
<reference evidence="8 9" key="1">
    <citation type="journal article" date="2023" name="Nucleic Acids Res.">
        <title>The hologenome of Daphnia magna reveals possible DNA methylation and microbiome-mediated evolution of the host genome.</title>
        <authorList>
            <person name="Chaturvedi A."/>
            <person name="Li X."/>
            <person name="Dhandapani V."/>
            <person name="Marshall H."/>
            <person name="Kissane S."/>
            <person name="Cuenca-Cambronero M."/>
            <person name="Asole G."/>
            <person name="Calvet F."/>
            <person name="Ruiz-Romero M."/>
            <person name="Marangio P."/>
            <person name="Guigo R."/>
            <person name="Rago D."/>
            <person name="Mirbahai L."/>
            <person name="Eastwood N."/>
            <person name="Colbourne J.K."/>
            <person name="Zhou J."/>
            <person name="Mallon E."/>
            <person name="Orsini L."/>
        </authorList>
    </citation>
    <scope>NUCLEOTIDE SEQUENCE [LARGE SCALE GENOMIC DNA]</scope>
    <source>
        <strain evidence="8">LRV0_1</strain>
    </source>
</reference>
<dbReference type="InterPro" id="IPR034922">
    <property type="entry name" value="REX1-like_exo"/>
</dbReference>
<comment type="caution">
    <text evidence="8">The sequence shown here is derived from an EMBL/GenBank/DDBJ whole genome shotgun (WGS) entry which is preliminary data.</text>
</comment>
<keyword evidence="9" id="KW-1185">Reference proteome</keyword>
<evidence type="ECO:0000256" key="5">
    <source>
        <dbReference type="ARBA" id="ARBA00022839"/>
    </source>
</evidence>
<sequence length="666" mass="74897">MDGGALYRSLKYYVLTQQQQEFNGYPRPHYDKDRAVINSKNITQVKSMPGLKLAPDERICDRCTTVFRVDCKGMPIRRDDPCSYHWGRSYQRRGHKTPYTCCSRESNSIGCTVNQWHISENLDNLKGFVRTTDKPQPADGNYGVYALDCEMCYTTEGGEVLHVTVVSSECETVLDTLVKPTNPVLDYNTRFSGISEQDLRCVTTTLRDVQDILLDKFSNKTILIGHSLDGDLRALRLIHDTVIDTGVVFPHSQGPPFKRALKTLCQVYLSRNIQKEGGGHSCAEDAIACMELMMWKAKMELPLNRRTYPAKRILESRTQLTATMSWTNIDKNLLKGPAFYKVMQRHVISITKQELNGFPRPHPYCKSRAIINAANLNKLRSKPAVSLALYECICDRCNTRYNVNSRGSPIGEQGACCYHWGRSFRNPETKTSSPFTCCGQNGDAKGCTVGKWHISNIGNLNNLEGYVQTIEKPSPADGDYGVYALDCEMCYTTAGSDLVCITVVSSDCRIVYETLVKPSNPVLDYNTRFSGITENDLRNVTTTLEDVQAFLLNLLSSKAILIGHDFGTDLRALKLIHDTVVDTSIVFPHARGPPFKKGLKKLALDILEKDIQKEVGGHNSTEDAIACMELMIWKLSLFSDKRRNVKLESPKVPRLEFELLGHIRVP</sequence>
<evidence type="ECO:0000256" key="2">
    <source>
        <dbReference type="ARBA" id="ARBA00006357"/>
    </source>
</evidence>
<dbReference type="PANTHER" id="PTHR12801">
    <property type="entry name" value="RNA EXONUCLEASE REXO1 / RECO3 FAMILY MEMBER-RELATED"/>
    <property type="match status" value="1"/>
</dbReference>
<dbReference type="CDD" id="cd06145">
    <property type="entry name" value="REX1_like"/>
    <property type="match status" value="2"/>
</dbReference>
<organism evidence="8 9">
    <name type="scientific">Daphnia magna</name>
    <dbReference type="NCBI Taxonomy" id="35525"/>
    <lineage>
        <taxon>Eukaryota</taxon>
        <taxon>Metazoa</taxon>
        <taxon>Ecdysozoa</taxon>
        <taxon>Arthropoda</taxon>
        <taxon>Crustacea</taxon>
        <taxon>Branchiopoda</taxon>
        <taxon>Diplostraca</taxon>
        <taxon>Cladocera</taxon>
        <taxon>Anomopoda</taxon>
        <taxon>Daphniidae</taxon>
        <taxon>Daphnia</taxon>
    </lineage>
</organism>
<dbReference type="InterPro" id="IPR031736">
    <property type="entry name" value="REXO1-like_dom"/>
</dbReference>
<gene>
    <name evidence="8" type="ORF">OUZ56_006319</name>
</gene>
<dbReference type="Pfam" id="PF00929">
    <property type="entry name" value="RNase_T"/>
    <property type="match status" value="1"/>
</dbReference>
<protein>
    <recommendedName>
        <fullName evidence="7">Exonuclease domain-containing protein</fullName>
    </recommendedName>
</protein>
<dbReference type="InterPro" id="IPR047021">
    <property type="entry name" value="REXO1/3/4-like"/>
</dbReference>
<keyword evidence="3" id="KW-0540">Nuclease</keyword>
<keyword evidence="4" id="KW-0378">Hydrolase</keyword>
<name>A0ABQ9YVG6_9CRUS</name>
<evidence type="ECO:0000256" key="4">
    <source>
        <dbReference type="ARBA" id="ARBA00022801"/>
    </source>
</evidence>
<keyword evidence="6" id="KW-0539">Nucleus</keyword>
<feature type="domain" description="Exonuclease" evidence="7">
    <location>
        <begin position="481"/>
        <end position="640"/>
    </location>
</feature>
<evidence type="ECO:0000313" key="9">
    <source>
        <dbReference type="Proteomes" id="UP001234178"/>
    </source>
</evidence>
<keyword evidence="5" id="KW-0269">Exonuclease</keyword>
<dbReference type="Proteomes" id="UP001234178">
    <property type="component" value="Unassembled WGS sequence"/>
</dbReference>
<dbReference type="Pfam" id="PF15870">
    <property type="entry name" value="EloA-BP1"/>
    <property type="match status" value="1"/>
</dbReference>
<comment type="subcellular location">
    <subcellularLocation>
        <location evidence="1">Nucleus</location>
    </subcellularLocation>
</comment>
<accession>A0ABQ9YVG6</accession>
<dbReference type="InterPro" id="IPR013520">
    <property type="entry name" value="Ribonucl_H"/>
</dbReference>